<dbReference type="SUPFAM" id="SSF52540">
    <property type="entry name" value="P-loop containing nucleoside triphosphate hydrolases"/>
    <property type="match status" value="1"/>
</dbReference>
<dbReference type="InterPro" id="IPR001482">
    <property type="entry name" value="T2SS/T4SS_dom"/>
</dbReference>
<dbReference type="Gene3D" id="3.40.50.300">
    <property type="entry name" value="P-loop containing nucleotide triphosphate hydrolases"/>
    <property type="match status" value="1"/>
</dbReference>
<evidence type="ECO:0000259" key="2">
    <source>
        <dbReference type="Pfam" id="PF00437"/>
    </source>
</evidence>
<dbReference type="InterPro" id="IPR027417">
    <property type="entry name" value="P-loop_NTPase"/>
</dbReference>
<reference evidence="4" key="2">
    <citation type="submission" date="2017-11" db="EMBL/GenBank/DDBJ databases">
        <title>PacBio sequencing of new strain of the secondary endosymbiont Candidatus Hamiltonella defensa.</title>
        <authorList>
            <person name="Strand M.R."/>
            <person name="Oliver K."/>
        </authorList>
    </citation>
    <scope>NUCLEOTIDE SEQUENCE [LARGE SCALE GENOMIC DNA]</scope>
    <source>
        <strain evidence="4">A2C</strain>
    </source>
</reference>
<dbReference type="InterPro" id="IPR013364">
    <property type="entry name" value="ATPase_plasmid-transfer_TraJ"/>
</dbReference>
<dbReference type="InterPro" id="IPR050921">
    <property type="entry name" value="T4SS_GSP_E_ATPase"/>
</dbReference>
<comment type="similarity">
    <text evidence="1">Belongs to the GSP E family.</text>
</comment>
<protein>
    <submittedName>
        <fullName evidence="3">Plasmid transfer ATPase TraJ</fullName>
    </submittedName>
</protein>
<evidence type="ECO:0000313" key="4">
    <source>
        <dbReference type="Proteomes" id="UP000230008"/>
    </source>
</evidence>
<gene>
    <name evidence="3" type="ORF">BJP41_07925</name>
</gene>
<dbReference type="Gene3D" id="3.30.450.90">
    <property type="match status" value="1"/>
</dbReference>
<dbReference type="GO" id="GO:0016887">
    <property type="term" value="F:ATP hydrolysis activity"/>
    <property type="evidence" value="ECO:0007669"/>
    <property type="project" value="InterPro"/>
</dbReference>
<evidence type="ECO:0000256" key="1">
    <source>
        <dbReference type="ARBA" id="ARBA00006611"/>
    </source>
</evidence>
<organism evidence="3 4">
    <name type="scientific">Candidatus Williamhamiltonella defendens</name>
    <dbReference type="NCBI Taxonomy" id="138072"/>
    <lineage>
        <taxon>Bacteria</taxon>
        <taxon>Pseudomonadati</taxon>
        <taxon>Pseudomonadota</taxon>
        <taxon>Gammaproteobacteria</taxon>
        <taxon>Enterobacterales</taxon>
        <taxon>Enterobacteriaceae</taxon>
        <taxon>aphid secondary symbionts</taxon>
        <taxon>Candidatus Williamhamiltonella</taxon>
    </lineage>
</organism>
<name>A0A2D3T365_9ENTR</name>
<dbReference type="AlphaFoldDB" id="A0A2D3T365"/>
<dbReference type="Proteomes" id="UP000230008">
    <property type="component" value="Chromosome"/>
</dbReference>
<accession>A0A2D3T365</accession>
<sequence length="389" mass="43690">MTENSLPPFDFSAGLTAETLRRFFAWCASHHVTDIHLQGGAPMIVGRYGRLINASAFRLEEARLTQLVDEIFTPEIKAMVKSGQGVDRALQLEGDANGRYGLPRGERLRFRANFIQATAGRQELTMAVTLRLLPSQIPTLESLAIEPELFKNLLPHKGLIWVCGETSSGKSTLLAAIYQYCGRVYPDRKIVTFEDPIEYILGTPENRLPPTQSQIGRDVSSFSEGLRLALRQAPDVIGVGEIRDGETLMGAIACGQSGHLCLSTLHTHSPAETIPRAVLMFPPEMREAVAHDLLGILQVIVVQQLLRTTDGQRQAIREYLIFDEAVRQALSELTYTQWSAWINRRLKTQKSRLADKAWQLYQEDRIADEELLTVMSHSEREERKKNTLL</sequence>
<dbReference type="NCBIfam" id="TIGR02525">
    <property type="entry name" value="plasmid_TraJ"/>
    <property type="match status" value="1"/>
</dbReference>
<reference evidence="4" key="1">
    <citation type="submission" date="2016-10" db="EMBL/GenBank/DDBJ databases">
        <authorList>
            <person name="Chevignon G."/>
        </authorList>
    </citation>
    <scope>NUCLEOTIDE SEQUENCE [LARGE SCALE GENOMIC DNA]</scope>
    <source>
        <strain evidence="4">A2C</strain>
    </source>
</reference>
<dbReference type="PANTHER" id="PTHR30486:SF6">
    <property type="entry name" value="TYPE IV PILUS RETRACTATION ATPASE PILT"/>
    <property type="match status" value="1"/>
</dbReference>
<proteinExistence type="inferred from homology"/>
<dbReference type="EMBL" id="CP017606">
    <property type="protein sequence ID" value="ATW30258.1"/>
    <property type="molecule type" value="Genomic_DNA"/>
</dbReference>
<dbReference type="PANTHER" id="PTHR30486">
    <property type="entry name" value="TWITCHING MOTILITY PROTEIN PILT"/>
    <property type="match status" value="1"/>
</dbReference>
<dbReference type="RefSeq" id="WP_100103517.1">
    <property type="nucleotide sequence ID" value="NZ_CAWNMT010000001.1"/>
</dbReference>
<dbReference type="Pfam" id="PF00437">
    <property type="entry name" value="T2SSE"/>
    <property type="match status" value="1"/>
</dbReference>
<feature type="domain" description="Bacterial type II secretion system protein E" evidence="2">
    <location>
        <begin position="127"/>
        <end position="315"/>
    </location>
</feature>
<evidence type="ECO:0000313" key="3">
    <source>
        <dbReference type="EMBL" id="ATW30258.1"/>
    </source>
</evidence>